<dbReference type="AlphaFoldDB" id="A0A031LR10"/>
<dbReference type="EMBL" id="JFZT01000019">
    <property type="protein sequence ID" value="EZQ10822.1"/>
    <property type="molecule type" value="Genomic_DNA"/>
</dbReference>
<sequence>MTTSMVDLDSFTCGSDPIEAVMYLKNNNVLFVISLNNPYYNEITKLFTIEIKKKEGDRIYFRTING</sequence>
<organism evidence="1 2">
    <name type="scientific">Candidatus Acidianus copahuensis</name>
    <dbReference type="NCBI Taxonomy" id="1160895"/>
    <lineage>
        <taxon>Archaea</taxon>
        <taxon>Thermoproteota</taxon>
        <taxon>Thermoprotei</taxon>
        <taxon>Sulfolobales</taxon>
        <taxon>Sulfolobaceae</taxon>
        <taxon>Acidianus</taxon>
    </lineage>
</organism>
<accession>A0A031LR10</accession>
<evidence type="ECO:0000313" key="2">
    <source>
        <dbReference type="Proteomes" id="UP000024332"/>
    </source>
</evidence>
<proteinExistence type="predicted"/>
<reference evidence="1 2" key="1">
    <citation type="submission" date="2014-03" db="EMBL/GenBank/DDBJ databases">
        <title>Draft genome sequence of the novel thermoacidophilic archaea Acidianus copahuensis ALE1 strain, isolated from Copahue volcanic area in Neuquen Argentina.</title>
        <authorList>
            <person name="Urbieta M.S."/>
            <person name="Rascovan N."/>
            <person name="Castro C."/>
            <person name="Revale S."/>
            <person name="Giaveno M.A."/>
            <person name="Vazquez M.P."/>
            <person name="Donati E.R."/>
        </authorList>
    </citation>
    <scope>NUCLEOTIDE SEQUENCE [LARGE SCALE GENOMIC DNA]</scope>
    <source>
        <strain evidence="1 2">ALE1</strain>
    </source>
</reference>
<protein>
    <submittedName>
        <fullName evidence="1">Uncharacterized protein</fullName>
    </submittedName>
</protein>
<dbReference type="Proteomes" id="UP000024332">
    <property type="component" value="Unassembled WGS sequence"/>
</dbReference>
<comment type="caution">
    <text evidence="1">The sequence shown here is derived from an EMBL/GenBank/DDBJ whole genome shotgun (WGS) entry which is preliminary data.</text>
</comment>
<evidence type="ECO:0000313" key="1">
    <source>
        <dbReference type="EMBL" id="EZQ10822.1"/>
    </source>
</evidence>
<keyword evidence="2" id="KW-1185">Reference proteome</keyword>
<dbReference type="RefSeq" id="WP_081801191.1">
    <property type="nucleotide sequence ID" value="NZ_JFZT01000019.1"/>
</dbReference>
<gene>
    <name evidence="1" type="ORF">CM19_03025</name>
</gene>
<dbReference type="STRING" id="1160895.CM19_03025"/>
<name>A0A031LR10_9CREN</name>